<dbReference type="PANTHER" id="PTHR22550:SF5">
    <property type="entry name" value="LEUCINE ZIPPER PROTEIN 4"/>
    <property type="match status" value="1"/>
</dbReference>
<evidence type="ECO:0000313" key="6">
    <source>
        <dbReference type="EMBL" id="QAS54492.1"/>
    </source>
</evidence>
<dbReference type="EMBL" id="CP026118">
    <property type="protein sequence ID" value="QAS54492.1"/>
    <property type="molecule type" value="Genomic_DNA"/>
</dbReference>
<dbReference type="InterPro" id="IPR004995">
    <property type="entry name" value="Spore_Ger"/>
</dbReference>
<evidence type="ECO:0000256" key="3">
    <source>
        <dbReference type="ARBA" id="ARBA00023136"/>
    </source>
</evidence>
<reference evidence="6 7" key="1">
    <citation type="submission" date="2018-01" db="EMBL/GenBank/DDBJ databases">
        <title>The whole genome sequencing and assembly of Halobacillus litoralis ERB031 strain.</title>
        <authorList>
            <person name="Lee S.-J."/>
            <person name="Park M.-K."/>
            <person name="Kim J.-Y."/>
            <person name="Lee Y.-J."/>
            <person name="Yi H."/>
            <person name="Bahn Y.-S."/>
            <person name="Kim J.F."/>
            <person name="Lee D.-W."/>
        </authorList>
    </citation>
    <scope>NUCLEOTIDE SEQUENCE [LARGE SCALE GENOMIC DNA]</scope>
    <source>
        <strain evidence="6 7">ERB 031</strain>
    </source>
</reference>
<evidence type="ECO:0000256" key="4">
    <source>
        <dbReference type="PIRNR" id="PIRNR005690"/>
    </source>
</evidence>
<feature type="transmembrane region" description="Helical" evidence="5">
    <location>
        <begin position="273"/>
        <end position="295"/>
    </location>
</feature>
<comment type="similarity">
    <text evidence="2 4">Belongs to the GerABKA family.</text>
</comment>
<evidence type="ECO:0000256" key="2">
    <source>
        <dbReference type="ARBA" id="ARBA00005278"/>
    </source>
</evidence>
<dbReference type="RefSeq" id="WP_128526753.1">
    <property type="nucleotide sequence ID" value="NZ_CP026118.1"/>
</dbReference>
<dbReference type="PANTHER" id="PTHR22550">
    <property type="entry name" value="SPORE GERMINATION PROTEIN"/>
    <property type="match status" value="1"/>
</dbReference>
<name>A0A410MIC8_9BACI</name>
<accession>A0A410MIC8</accession>
<dbReference type="Proteomes" id="UP000287756">
    <property type="component" value="Chromosome"/>
</dbReference>
<dbReference type="PIRSF" id="PIRSF005690">
    <property type="entry name" value="GerBA"/>
    <property type="match status" value="1"/>
</dbReference>
<organism evidence="6 7">
    <name type="scientific">Halobacillus litoralis</name>
    <dbReference type="NCBI Taxonomy" id="45668"/>
    <lineage>
        <taxon>Bacteria</taxon>
        <taxon>Bacillati</taxon>
        <taxon>Bacillota</taxon>
        <taxon>Bacilli</taxon>
        <taxon>Bacillales</taxon>
        <taxon>Bacillaceae</taxon>
        <taxon>Halobacillus</taxon>
    </lineage>
</organism>
<protein>
    <submittedName>
        <fullName evidence="6">Spore germination protein</fullName>
    </submittedName>
</protein>
<feature type="transmembrane region" description="Helical" evidence="5">
    <location>
        <begin position="354"/>
        <end position="384"/>
    </location>
</feature>
<keyword evidence="3 4" id="KW-0472">Membrane</keyword>
<dbReference type="KEGG" id="hli:HLI_20860"/>
<comment type="subcellular location">
    <subcellularLocation>
        <location evidence="4">Cell membrane</location>
    </subcellularLocation>
    <subcellularLocation>
        <location evidence="1">Membrane</location>
        <topology evidence="1">Multi-pass membrane protein</topology>
    </subcellularLocation>
</comment>
<feature type="transmembrane region" description="Helical" evidence="5">
    <location>
        <begin position="396"/>
        <end position="419"/>
    </location>
</feature>
<dbReference type="GO" id="GO:0009847">
    <property type="term" value="P:spore germination"/>
    <property type="evidence" value="ECO:0007669"/>
    <property type="project" value="UniProtKB-UniRule"/>
</dbReference>
<sequence length="462" mass="51217">MVRSPKLNTVDFLQQMQKMPHVTIKEVELSIHLIHILYIPGITDTKRIQGSILQPLMEYDTKGKGSVTHAFSAEPLICLEEIDDAHHHLLDGFTLLIEEETLYAIDSAKFSYRSVQEPVSEMTLRGARDGFIESLDENIALLRVHLRTNDLAFENFTLGKKSFTNVSLAYMKGEANEELLSDVRTRLQQVNATYIPDGGVVEQLLEKNSYSLFPEIQETERPTKVSSALVEGKIAIFVEGSPTVLLAPTTLNALFQKADDYNFKWIPATLIRLMRYFAAVISVMLPAIYISLISFHQGLIPTDLAISISKTREGVPIPSFMEALIMQITIEVLREAGIRLPKPIGPAVSIVGAIVLGEAAVTAGIISPLMVIVVSFAAICSFTIPDYGLSLALRSISFAMLFAAALLGIYGLILAIFALSIHLVRLKSFSVPYLEPFAPYYVNRWKDSIIRMKLKKGSGNNE</sequence>
<dbReference type="OrthoDB" id="9772630at2"/>
<gene>
    <name evidence="6" type="ORF">HLI_20860</name>
</gene>
<proteinExistence type="inferred from homology"/>
<evidence type="ECO:0000313" key="7">
    <source>
        <dbReference type="Proteomes" id="UP000287756"/>
    </source>
</evidence>
<dbReference type="GO" id="GO:0005886">
    <property type="term" value="C:plasma membrane"/>
    <property type="evidence" value="ECO:0007669"/>
    <property type="project" value="UniProtKB-SubCell"/>
</dbReference>
<dbReference type="AlphaFoldDB" id="A0A410MIC8"/>
<dbReference type="InterPro" id="IPR050768">
    <property type="entry name" value="UPF0353/GerABKA_families"/>
</dbReference>
<evidence type="ECO:0000256" key="5">
    <source>
        <dbReference type="SAM" id="Phobius"/>
    </source>
</evidence>
<keyword evidence="5" id="KW-0812">Transmembrane</keyword>
<evidence type="ECO:0000256" key="1">
    <source>
        <dbReference type="ARBA" id="ARBA00004141"/>
    </source>
</evidence>
<keyword evidence="5" id="KW-1133">Transmembrane helix</keyword>
<dbReference type="Pfam" id="PF03323">
    <property type="entry name" value="GerA"/>
    <property type="match status" value="1"/>
</dbReference>